<organism evidence="2 3">
    <name type="scientific">Craterilacuibacter sinensis</name>
    <dbReference type="NCBI Taxonomy" id="2686017"/>
    <lineage>
        <taxon>Bacteria</taxon>
        <taxon>Pseudomonadati</taxon>
        <taxon>Pseudomonadota</taxon>
        <taxon>Betaproteobacteria</taxon>
        <taxon>Neisseriales</taxon>
        <taxon>Neisseriaceae</taxon>
        <taxon>Craterilacuibacter</taxon>
    </lineage>
</organism>
<feature type="transmembrane region" description="Helical" evidence="1">
    <location>
        <begin position="38"/>
        <end position="59"/>
    </location>
</feature>
<accession>A0A845BLM8</accession>
<evidence type="ECO:0000313" key="2">
    <source>
        <dbReference type="EMBL" id="MXR36128.1"/>
    </source>
</evidence>
<gene>
    <name evidence="2" type="ORF">GQF02_03945</name>
</gene>
<dbReference type="Proteomes" id="UP000467214">
    <property type="component" value="Unassembled WGS sequence"/>
</dbReference>
<feature type="transmembrane region" description="Helical" evidence="1">
    <location>
        <begin position="7"/>
        <end position="26"/>
    </location>
</feature>
<dbReference type="AlphaFoldDB" id="A0A845BLM8"/>
<evidence type="ECO:0000313" key="3">
    <source>
        <dbReference type="Proteomes" id="UP000467214"/>
    </source>
</evidence>
<keyword evidence="1" id="KW-1133">Transmembrane helix</keyword>
<proteinExistence type="predicted"/>
<evidence type="ECO:0000256" key="1">
    <source>
        <dbReference type="SAM" id="Phobius"/>
    </source>
</evidence>
<comment type="caution">
    <text evidence="2">The sequence shown here is derived from an EMBL/GenBank/DDBJ whole genome shotgun (WGS) entry which is preliminary data.</text>
</comment>
<reference evidence="2 3" key="1">
    <citation type="submission" date="2019-12" db="EMBL/GenBank/DDBJ databases">
        <title>Neisseriaceae gen. nov. sp. Genome sequencing and assembly.</title>
        <authorList>
            <person name="Liu Z."/>
            <person name="Li A."/>
        </authorList>
    </citation>
    <scope>NUCLEOTIDE SEQUENCE [LARGE SCALE GENOMIC DNA]</scope>
    <source>
        <strain evidence="2 3">B2N2-7</strain>
    </source>
</reference>
<sequence>MKKSLIEYVHVLAVIFPLTLFIPRWMAPLLQGWQLDPAMPAAILLIDSVIVACAVFVLLPTLHKVTGRLFG</sequence>
<name>A0A845BLM8_9NEIS</name>
<dbReference type="RefSeq" id="WP_160795017.1">
    <property type="nucleotide sequence ID" value="NZ_WSSB01000003.1"/>
</dbReference>
<keyword evidence="1" id="KW-0812">Transmembrane</keyword>
<keyword evidence="1" id="KW-0472">Membrane</keyword>
<dbReference type="EMBL" id="WSSB01000003">
    <property type="protein sequence ID" value="MXR36128.1"/>
    <property type="molecule type" value="Genomic_DNA"/>
</dbReference>
<protein>
    <submittedName>
        <fullName evidence="2">Uncharacterized protein</fullName>
    </submittedName>
</protein>
<keyword evidence="3" id="KW-1185">Reference proteome</keyword>